<dbReference type="AlphaFoldDB" id="A0A418KJZ6"/>
<proteinExistence type="predicted"/>
<protein>
    <submittedName>
        <fullName evidence="3">DUF2530 domain-containing protein</fullName>
    </submittedName>
</protein>
<dbReference type="InterPro" id="IPR019681">
    <property type="entry name" value="DUF2530"/>
</dbReference>
<name>A0A418KJZ6_9ACTN</name>
<dbReference type="RefSeq" id="WP_119662309.1">
    <property type="nucleotide sequence ID" value="NZ_QUAL01000335.1"/>
</dbReference>
<feature type="non-terminal residue" evidence="3">
    <location>
        <position position="191"/>
    </location>
</feature>
<evidence type="ECO:0000313" key="4">
    <source>
        <dbReference type="Proteomes" id="UP000284057"/>
    </source>
</evidence>
<keyword evidence="2" id="KW-1133">Transmembrane helix</keyword>
<keyword evidence="4" id="KW-1185">Reference proteome</keyword>
<evidence type="ECO:0000313" key="3">
    <source>
        <dbReference type="EMBL" id="RIQ14546.1"/>
    </source>
</evidence>
<comment type="caution">
    <text evidence="3">The sequence shown here is derived from an EMBL/GenBank/DDBJ whole genome shotgun (WGS) entry which is preliminary data.</text>
</comment>
<keyword evidence="2" id="KW-0472">Membrane</keyword>
<gene>
    <name evidence="3" type="ORF">DY240_24340</name>
</gene>
<accession>A0A418KJZ6</accession>
<organism evidence="3 4">
    <name type="scientific">Jiangella rhizosphaerae</name>
    <dbReference type="NCBI Taxonomy" id="2293569"/>
    <lineage>
        <taxon>Bacteria</taxon>
        <taxon>Bacillati</taxon>
        <taxon>Actinomycetota</taxon>
        <taxon>Actinomycetes</taxon>
        <taxon>Jiangellales</taxon>
        <taxon>Jiangellaceae</taxon>
        <taxon>Jiangella</taxon>
    </lineage>
</organism>
<dbReference type="Proteomes" id="UP000284057">
    <property type="component" value="Unassembled WGS sequence"/>
</dbReference>
<feature type="transmembrane region" description="Helical" evidence="2">
    <location>
        <begin position="30"/>
        <end position="49"/>
    </location>
</feature>
<dbReference type="OrthoDB" id="5149277at2"/>
<sequence length="191" mass="20453">MAKRRRRSPGEPEVEAVEPDQVQPLDVDGVRTVAVVTVLWAVAFVLLALRMDDLQAEGRGWWVWTCLAGVGLGLLGLEYTRKRRDAIEFEREEAEAARAAAESAGGEVLTRGEVIARDADAPADGVRPATRRAEGAPSPGGPARPRTSPESVTRPIDTGGNLPPVGPETTRADATRVDLPPTRPAARPDPR</sequence>
<feature type="transmembrane region" description="Helical" evidence="2">
    <location>
        <begin position="61"/>
        <end position="79"/>
    </location>
</feature>
<dbReference type="Pfam" id="PF10745">
    <property type="entry name" value="DUF2530"/>
    <property type="match status" value="1"/>
</dbReference>
<reference evidence="3 4" key="1">
    <citation type="submission" date="2018-09" db="EMBL/GenBank/DDBJ databases">
        <title>Isolation, diversity and antifungal activity of actinobacteria from wheat.</title>
        <authorList>
            <person name="Han C."/>
        </authorList>
    </citation>
    <scope>NUCLEOTIDE SEQUENCE [LARGE SCALE GENOMIC DNA]</scope>
    <source>
        <strain evidence="3 4">NEAU-YY265</strain>
    </source>
</reference>
<keyword evidence="2" id="KW-0812">Transmembrane</keyword>
<evidence type="ECO:0000256" key="2">
    <source>
        <dbReference type="SAM" id="Phobius"/>
    </source>
</evidence>
<feature type="region of interest" description="Disordered" evidence="1">
    <location>
        <begin position="119"/>
        <end position="191"/>
    </location>
</feature>
<evidence type="ECO:0000256" key="1">
    <source>
        <dbReference type="SAM" id="MobiDB-lite"/>
    </source>
</evidence>
<dbReference type="EMBL" id="QUAL01000335">
    <property type="protein sequence ID" value="RIQ14546.1"/>
    <property type="molecule type" value="Genomic_DNA"/>
</dbReference>
<feature type="compositionally biased region" description="Low complexity" evidence="1">
    <location>
        <begin position="135"/>
        <end position="146"/>
    </location>
</feature>